<feature type="compositionally biased region" description="Low complexity" evidence="1">
    <location>
        <begin position="108"/>
        <end position="163"/>
    </location>
</feature>
<protein>
    <submittedName>
        <fullName evidence="2">PT repeat protein</fullName>
    </submittedName>
</protein>
<accession>A0A1V0SFD7</accession>
<dbReference type="EMBL" id="KY684103">
    <property type="protein sequence ID" value="ARF10439.1"/>
    <property type="molecule type" value="Genomic_DNA"/>
</dbReference>
<name>A0A1V0SFD7_9VIRU</name>
<evidence type="ECO:0000313" key="2">
    <source>
        <dbReference type="EMBL" id="ARF10439.1"/>
    </source>
</evidence>
<evidence type="ECO:0000256" key="1">
    <source>
        <dbReference type="SAM" id="MobiDB-lite"/>
    </source>
</evidence>
<reference evidence="2" key="1">
    <citation type="journal article" date="2017" name="Science">
        <title>Giant viruses with an expanded complement of translation system components.</title>
        <authorList>
            <person name="Schulz F."/>
            <person name="Yutin N."/>
            <person name="Ivanova N.N."/>
            <person name="Ortega D.R."/>
            <person name="Lee T.K."/>
            <person name="Vierheilig J."/>
            <person name="Daims H."/>
            <person name="Horn M."/>
            <person name="Wagner M."/>
            <person name="Jensen G.J."/>
            <person name="Kyrpides N.C."/>
            <person name="Koonin E.V."/>
            <person name="Woyke T."/>
        </authorList>
    </citation>
    <scope>NUCLEOTIDE SEQUENCE</scope>
    <source>
        <strain evidence="2">HKV1</strain>
    </source>
</reference>
<feature type="region of interest" description="Disordered" evidence="1">
    <location>
        <begin position="15"/>
        <end position="171"/>
    </location>
</feature>
<sequence>MFPNFFHLLSHNTSSYNNNSYNKPLLGNKYKTTNQPNNKTTNQPNNKTTNQPNNKTTNQPNNKTTNQPKNKTTNQPNNITTNQPNNITTNQPNNTTNNQPNDITNQKTTNNQPNDVTTNQPNNTTTNQPNNTTTNQPNNITTNQPNNITNQNTTISQPNNTTISQPNNTNNQQKKLIDNIHVDYINKLIKKCDDDVQNLVSKLINYESEDILEKCIIDSDFKYLLGLKKYEKNKDYKTIHDMLNYEIMKIFDSENIINIDNKIKPLLLLIFQKIFDQINIIFPKHFGIKTYFYNRIKDMNYLDLYIEYIKDNLDNINNDIFKYIKYFKYLKYSETKIQKYLTLVLKIIIESKIFNNILKNNFDFIDKIIDCLIIEIEIESINIPFILYKIYAGYYNLLKNSEINISDLPYKKIYLLNELYNKKLDAKLDCKLIGSGTKFYLRNIKYIINSLYILKIHNIQNNINTLDFETDKIYFKILDDPSYYKEHSKYSDLLPSISELKFIDLL</sequence>
<organism evidence="2">
    <name type="scientific">Hokovirus HKV1</name>
    <dbReference type="NCBI Taxonomy" id="1977638"/>
    <lineage>
        <taxon>Viruses</taxon>
        <taxon>Varidnaviria</taxon>
        <taxon>Bamfordvirae</taxon>
        <taxon>Nucleocytoviricota</taxon>
        <taxon>Megaviricetes</taxon>
        <taxon>Imitervirales</taxon>
        <taxon>Mimiviridae</taxon>
        <taxon>Klosneuvirinae</taxon>
        <taxon>Hokovirus</taxon>
    </lineage>
</organism>
<feature type="compositionally biased region" description="Low complexity" evidence="1">
    <location>
        <begin position="31"/>
        <end position="101"/>
    </location>
</feature>
<proteinExistence type="predicted"/>
<gene>
    <name evidence="2" type="ORF">Hokovirus_1_318</name>
</gene>